<gene>
    <name evidence="1" type="ORF">SVIO_002710</name>
</gene>
<dbReference type="RefSeq" id="WP_137975785.1">
    <property type="nucleotide sequence ID" value="NZ_BAAASO010000032.1"/>
</dbReference>
<dbReference type="Proteomes" id="UP000301309">
    <property type="component" value="Unassembled WGS sequence"/>
</dbReference>
<sequence length="69" mass="7668">MAALAFSTLQAVQQTAPEYRRGAVEMLGRTEETEAEARRAYATEQNHRWFRANLTGADAVPPREGCRGT</sequence>
<organism evidence="1 2">
    <name type="scientific">Streptomyces violaceusniger</name>
    <dbReference type="NCBI Taxonomy" id="68280"/>
    <lineage>
        <taxon>Bacteria</taxon>
        <taxon>Bacillati</taxon>
        <taxon>Actinomycetota</taxon>
        <taxon>Actinomycetes</taxon>
        <taxon>Kitasatosporales</taxon>
        <taxon>Streptomycetaceae</taxon>
        <taxon>Streptomyces</taxon>
        <taxon>Streptomyces violaceusniger group</taxon>
    </lineage>
</organism>
<accession>A0A4D4KTA4</accession>
<dbReference type="AlphaFoldDB" id="A0A4D4KTA4"/>
<comment type="caution">
    <text evidence="1">The sequence shown here is derived from an EMBL/GenBank/DDBJ whole genome shotgun (WGS) entry which is preliminary data.</text>
</comment>
<name>A0A4D4KTA4_STRVO</name>
<protein>
    <submittedName>
        <fullName evidence="1">Uncharacterized protein</fullName>
    </submittedName>
</protein>
<dbReference type="EMBL" id="BJHW01000001">
    <property type="protein sequence ID" value="GDY49648.1"/>
    <property type="molecule type" value="Genomic_DNA"/>
</dbReference>
<evidence type="ECO:0000313" key="1">
    <source>
        <dbReference type="EMBL" id="GDY49648.1"/>
    </source>
</evidence>
<evidence type="ECO:0000313" key="2">
    <source>
        <dbReference type="Proteomes" id="UP000301309"/>
    </source>
</evidence>
<reference evidence="1 2" key="1">
    <citation type="journal article" date="2020" name="Int. J. Syst. Evol. Microbiol.">
        <title>Reclassification of Streptomyces castelarensis and Streptomyces sporoclivatus as later heterotypic synonyms of Streptomyces antimycoticus.</title>
        <authorList>
            <person name="Komaki H."/>
            <person name="Tamura T."/>
        </authorList>
    </citation>
    <scope>NUCLEOTIDE SEQUENCE [LARGE SCALE GENOMIC DNA]</scope>
    <source>
        <strain evidence="1 2">NBRC 13459</strain>
    </source>
</reference>
<keyword evidence="2" id="KW-1185">Reference proteome</keyword>
<proteinExistence type="predicted"/>